<feature type="region of interest" description="Disordered" evidence="1">
    <location>
        <begin position="1"/>
        <end position="47"/>
    </location>
</feature>
<feature type="compositionally biased region" description="Low complexity" evidence="1">
    <location>
        <begin position="94"/>
        <end position="109"/>
    </location>
</feature>
<dbReference type="RefSeq" id="XP_062622554.1">
    <property type="nucleotide sequence ID" value="XM_062766570.1"/>
</dbReference>
<reference evidence="2" key="1">
    <citation type="submission" date="2023-10" db="EMBL/GenBank/DDBJ databases">
        <authorList>
            <person name="Noh H."/>
        </authorList>
    </citation>
    <scope>NUCLEOTIDE SEQUENCE</scope>
    <source>
        <strain evidence="2">DUCC4014</strain>
    </source>
</reference>
<keyword evidence="3" id="KW-1185">Reference proteome</keyword>
<dbReference type="GeneID" id="87803408"/>
<evidence type="ECO:0000313" key="3">
    <source>
        <dbReference type="Proteomes" id="UP000827549"/>
    </source>
</evidence>
<protein>
    <submittedName>
        <fullName evidence="2">Uncharacterized protein</fullName>
    </submittedName>
</protein>
<dbReference type="EMBL" id="CP086714">
    <property type="protein sequence ID" value="WOO76522.1"/>
    <property type="molecule type" value="Genomic_DNA"/>
</dbReference>
<evidence type="ECO:0000313" key="2">
    <source>
        <dbReference type="EMBL" id="WOO76522.1"/>
    </source>
</evidence>
<organism evidence="2 3">
    <name type="scientific">Vanrija pseudolonga</name>
    <dbReference type="NCBI Taxonomy" id="143232"/>
    <lineage>
        <taxon>Eukaryota</taxon>
        <taxon>Fungi</taxon>
        <taxon>Dikarya</taxon>
        <taxon>Basidiomycota</taxon>
        <taxon>Agaricomycotina</taxon>
        <taxon>Tremellomycetes</taxon>
        <taxon>Trichosporonales</taxon>
        <taxon>Trichosporonaceae</taxon>
        <taxon>Vanrija</taxon>
    </lineage>
</organism>
<proteinExistence type="predicted"/>
<gene>
    <name evidence="2" type="ORF">LOC62_01G000148</name>
</gene>
<dbReference type="Proteomes" id="UP000827549">
    <property type="component" value="Chromosome 1"/>
</dbReference>
<sequence>MLTPDPAAQTAIPLPRRADAERSRSRSRTRAIPTPSRPRWADGATEGVDTGVVDIEDVRPHTNPEGKVCTGTCGNRGKPGHCGYEEGASEAALPESTAPAASTETETKE</sequence>
<accession>A0AAF0XZ80</accession>
<evidence type="ECO:0000256" key="1">
    <source>
        <dbReference type="SAM" id="MobiDB-lite"/>
    </source>
</evidence>
<name>A0AAF0XZ80_9TREE</name>
<feature type="region of interest" description="Disordered" evidence="1">
    <location>
        <begin position="75"/>
        <end position="109"/>
    </location>
</feature>
<dbReference type="AlphaFoldDB" id="A0AAF0XZ80"/>